<reference evidence="1 2" key="1">
    <citation type="submission" date="2024-05" db="EMBL/GenBank/DDBJ databases">
        <title>Human gut microbiome strain richness.</title>
        <authorList>
            <person name="Chen-Liaw A."/>
        </authorList>
    </citation>
    <scope>NUCLEOTIDE SEQUENCE [LARGE SCALE GENOMIC DNA]</scope>
    <source>
        <strain evidence="1 2">J1100102st1_G3_J1100102_180507</strain>
    </source>
</reference>
<evidence type="ECO:0000313" key="2">
    <source>
        <dbReference type="Proteomes" id="UP001554047"/>
    </source>
</evidence>
<evidence type="ECO:0008006" key="3">
    <source>
        <dbReference type="Google" id="ProtNLM"/>
    </source>
</evidence>
<accession>A0ABV3MAC5</accession>
<organism evidence="1 2">
    <name type="scientific">Enterococcus entomosocium</name>
    <dbReference type="NCBI Taxonomy" id="3034352"/>
    <lineage>
        <taxon>Bacteria</taxon>
        <taxon>Bacillati</taxon>
        <taxon>Bacillota</taxon>
        <taxon>Bacilli</taxon>
        <taxon>Lactobacillales</taxon>
        <taxon>Enterococcaceae</taxon>
        <taxon>Enterococcus</taxon>
    </lineage>
</organism>
<dbReference type="EMBL" id="JBFDTB010000004">
    <property type="protein sequence ID" value="MEW3465385.1"/>
    <property type="molecule type" value="Genomic_DNA"/>
</dbReference>
<dbReference type="RefSeq" id="WP_061053620.1">
    <property type="nucleotide sequence ID" value="NZ_JBFDTA010000001.1"/>
</dbReference>
<sequence length="113" mass="12792">MKGLREYQQFNAKKFFQDKTLLALKAEPWSEYKEGKIAKELGTTYKCVIASDNSTYKSGIKDLNAGEQINVKVNKPAKSFKKMTPVTLINPTATIYGQYQSELSVKADDIEFQ</sequence>
<gene>
    <name evidence="1" type="ORF">AB1I55_04590</name>
</gene>
<comment type="caution">
    <text evidence="1">The sequence shown here is derived from an EMBL/GenBank/DDBJ whole genome shotgun (WGS) entry which is preliminary data.</text>
</comment>
<dbReference type="Proteomes" id="UP001554047">
    <property type="component" value="Unassembled WGS sequence"/>
</dbReference>
<keyword evidence="2" id="KW-1185">Reference proteome</keyword>
<protein>
    <recommendedName>
        <fullName evidence="3">ABC transporter permease</fullName>
    </recommendedName>
</protein>
<evidence type="ECO:0000313" key="1">
    <source>
        <dbReference type="EMBL" id="MEW3465385.1"/>
    </source>
</evidence>
<name>A0ABV3MAC5_9ENTE</name>
<dbReference type="Gene3D" id="2.40.50.390">
    <property type="entry name" value="Conjugative transposon protein, DUF961"/>
    <property type="match status" value="1"/>
</dbReference>
<dbReference type="InterPro" id="IPR038620">
    <property type="entry name" value="YdcP-like_sf"/>
</dbReference>
<proteinExistence type="predicted"/>